<evidence type="ECO:0000313" key="4">
    <source>
        <dbReference type="Proteomes" id="UP000268093"/>
    </source>
</evidence>
<dbReference type="InterPro" id="IPR036249">
    <property type="entry name" value="Thioredoxin-like_sf"/>
</dbReference>
<evidence type="ECO:0000259" key="2">
    <source>
        <dbReference type="PROSITE" id="PS51352"/>
    </source>
</evidence>
<dbReference type="Proteomes" id="UP000268093">
    <property type="component" value="Unassembled WGS sequence"/>
</dbReference>
<accession>A0A433DLX2</accession>
<feature type="domain" description="Thioredoxin" evidence="2">
    <location>
        <begin position="19"/>
        <end position="143"/>
    </location>
</feature>
<dbReference type="Pfam" id="PF00085">
    <property type="entry name" value="Thioredoxin"/>
    <property type="match status" value="1"/>
</dbReference>
<dbReference type="SUPFAM" id="SSF52833">
    <property type="entry name" value="Thioredoxin-like"/>
    <property type="match status" value="1"/>
</dbReference>
<proteinExistence type="predicted"/>
<dbReference type="NCBIfam" id="TIGR01068">
    <property type="entry name" value="thioredoxin"/>
    <property type="match status" value="1"/>
</dbReference>
<dbReference type="OrthoDB" id="2121326at2759"/>
<dbReference type="CDD" id="cd02947">
    <property type="entry name" value="TRX_family"/>
    <property type="match status" value="1"/>
</dbReference>
<keyword evidence="4" id="KW-1185">Reference proteome</keyword>
<dbReference type="PANTHER" id="PTHR46115">
    <property type="entry name" value="THIOREDOXIN-LIKE PROTEIN 1"/>
    <property type="match status" value="1"/>
</dbReference>
<dbReference type="InterPro" id="IPR005746">
    <property type="entry name" value="Thioredoxin"/>
</dbReference>
<dbReference type="PROSITE" id="PS51352">
    <property type="entry name" value="THIOREDOXIN_2"/>
    <property type="match status" value="1"/>
</dbReference>
<dbReference type="InterPro" id="IPR017937">
    <property type="entry name" value="Thioredoxin_CS"/>
</dbReference>
<organism evidence="3 4">
    <name type="scientific">Jimgerdemannia flammicorona</name>
    <dbReference type="NCBI Taxonomy" id="994334"/>
    <lineage>
        <taxon>Eukaryota</taxon>
        <taxon>Fungi</taxon>
        <taxon>Fungi incertae sedis</taxon>
        <taxon>Mucoromycota</taxon>
        <taxon>Mucoromycotina</taxon>
        <taxon>Endogonomycetes</taxon>
        <taxon>Endogonales</taxon>
        <taxon>Endogonaceae</taxon>
        <taxon>Jimgerdemannia</taxon>
    </lineage>
</organism>
<keyword evidence="1" id="KW-1015">Disulfide bond</keyword>
<evidence type="ECO:0000256" key="1">
    <source>
        <dbReference type="ARBA" id="ARBA00023157"/>
    </source>
</evidence>
<dbReference type="FunFam" id="3.40.30.10:FF:000245">
    <property type="entry name" value="Thioredoxin"/>
    <property type="match status" value="1"/>
</dbReference>
<protein>
    <submittedName>
        <fullName evidence="3">Thioredoxin TrxA</fullName>
    </submittedName>
</protein>
<comment type="caution">
    <text evidence="3">The sequence shown here is derived from an EMBL/GenBank/DDBJ whole genome shotgun (WGS) entry which is preliminary data.</text>
</comment>
<dbReference type="EMBL" id="RBNI01000440">
    <property type="protein sequence ID" value="RUP51811.1"/>
    <property type="molecule type" value="Genomic_DNA"/>
</dbReference>
<dbReference type="GO" id="GO:0015035">
    <property type="term" value="F:protein-disulfide reductase activity"/>
    <property type="evidence" value="ECO:0007669"/>
    <property type="project" value="InterPro"/>
</dbReference>
<sequence>MASLATARAGWLAARSNAVIGYDKSFTFPKPTTKQLNMPLQRPVNLDEFNELINGDKLVVVDFFATWCGPCQVISPKFEGFSNEEDYSNVIFVKIDVDEVQDVSEAMNIRAMPTFLAFRNGQRLGEVVGANVAKLQDLIKSNL</sequence>
<dbReference type="AlphaFoldDB" id="A0A433DLX2"/>
<dbReference type="PRINTS" id="PR00421">
    <property type="entry name" value="THIOREDOXIN"/>
</dbReference>
<gene>
    <name evidence="3" type="ORF">BC936DRAFT_145621</name>
</gene>
<dbReference type="Gene3D" id="3.40.30.10">
    <property type="entry name" value="Glutaredoxin"/>
    <property type="match status" value="1"/>
</dbReference>
<dbReference type="PROSITE" id="PS00194">
    <property type="entry name" value="THIOREDOXIN_1"/>
    <property type="match status" value="1"/>
</dbReference>
<reference evidence="3 4" key="1">
    <citation type="journal article" date="2018" name="New Phytol.">
        <title>Phylogenomics of Endogonaceae and evolution of mycorrhizas within Mucoromycota.</title>
        <authorList>
            <person name="Chang Y."/>
            <person name="Desiro A."/>
            <person name="Na H."/>
            <person name="Sandor L."/>
            <person name="Lipzen A."/>
            <person name="Clum A."/>
            <person name="Barry K."/>
            <person name="Grigoriev I.V."/>
            <person name="Martin F.M."/>
            <person name="Stajich J.E."/>
            <person name="Smith M.E."/>
            <person name="Bonito G."/>
            <person name="Spatafora J.W."/>
        </authorList>
    </citation>
    <scope>NUCLEOTIDE SEQUENCE [LARGE SCALE GENOMIC DNA]</scope>
    <source>
        <strain evidence="3 4">GMNB39</strain>
    </source>
</reference>
<evidence type="ECO:0000313" key="3">
    <source>
        <dbReference type="EMBL" id="RUP51811.1"/>
    </source>
</evidence>
<name>A0A433DLX2_9FUNG</name>
<dbReference type="InterPro" id="IPR013766">
    <property type="entry name" value="Thioredoxin_domain"/>
</dbReference>